<comment type="caution">
    <text evidence="6">The sequence shown here is derived from an EMBL/GenBank/DDBJ whole genome shotgun (WGS) entry which is preliminary data.</text>
</comment>
<dbReference type="Pfam" id="PF00126">
    <property type="entry name" value="HTH_1"/>
    <property type="match status" value="1"/>
</dbReference>
<comment type="similarity">
    <text evidence="1">Belongs to the LysR transcriptional regulatory family.</text>
</comment>
<accession>A0A418WX49</accession>
<dbReference type="InterPro" id="IPR036388">
    <property type="entry name" value="WH-like_DNA-bd_sf"/>
</dbReference>
<evidence type="ECO:0000313" key="7">
    <source>
        <dbReference type="Proteomes" id="UP000285190"/>
    </source>
</evidence>
<keyword evidence="2" id="KW-0805">Transcription regulation</keyword>
<dbReference type="InterPro" id="IPR058163">
    <property type="entry name" value="LysR-type_TF_proteobact-type"/>
</dbReference>
<dbReference type="GO" id="GO:0003700">
    <property type="term" value="F:DNA-binding transcription factor activity"/>
    <property type="evidence" value="ECO:0007669"/>
    <property type="project" value="InterPro"/>
</dbReference>
<dbReference type="Gene3D" id="1.10.10.10">
    <property type="entry name" value="Winged helix-like DNA-binding domain superfamily/Winged helix DNA-binding domain"/>
    <property type="match status" value="1"/>
</dbReference>
<dbReference type="FunFam" id="1.10.10.10:FF:000001">
    <property type="entry name" value="LysR family transcriptional regulator"/>
    <property type="match status" value="1"/>
</dbReference>
<evidence type="ECO:0000256" key="3">
    <source>
        <dbReference type="ARBA" id="ARBA00023125"/>
    </source>
</evidence>
<keyword evidence="3" id="KW-0238">DNA-binding</keyword>
<gene>
    <name evidence="6" type="ORF">D3870_01110</name>
</gene>
<dbReference type="Proteomes" id="UP000285190">
    <property type="component" value="Unassembled WGS sequence"/>
</dbReference>
<dbReference type="SUPFAM" id="SSF46785">
    <property type="entry name" value="Winged helix' DNA-binding domain"/>
    <property type="match status" value="1"/>
</dbReference>
<dbReference type="SUPFAM" id="SSF53850">
    <property type="entry name" value="Periplasmic binding protein-like II"/>
    <property type="match status" value="1"/>
</dbReference>
<dbReference type="CDD" id="cd08422">
    <property type="entry name" value="PBP2_CrgA_like"/>
    <property type="match status" value="1"/>
</dbReference>
<sequence>MDAIRGMRTFVRAVELGSLSAVAREQQTTQPTVSKVMASLEKELGVRLLERSTTSLTPTEQGKRFYERAKRVLEEFGEAVADVRGLTERPAGFLRVNAPVSLGQLRLNKLVLEFLVRYPDIEIELILNDRFIDLVEEGVDIAVRLGTTLPPNVVARKIAVSSRCLVASPAYLQSRPAIGQLHDLAQHQYIRFAWLPDGDAIELHGPEGKVDLLTKGRYRVNNALAIRESFLAGAGLGMAPAWLVQDLLDSGQLVKVLPKYSAPAQELFLLYPSRRYQSLRARLFMQFLNERVAQLPGFEGAGATFDSREGDG</sequence>
<evidence type="ECO:0000256" key="1">
    <source>
        <dbReference type="ARBA" id="ARBA00009437"/>
    </source>
</evidence>
<dbReference type="EMBL" id="QYUN01000002">
    <property type="protein sequence ID" value="RJG04804.1"/>
    <property type="molecule type" value="Genomic_DNA"/>
</dbReference>
<feature type="domain" description="HTH lysR-type" evidence="5">
    <location>
        <begin position="1"/>
        <end position="59"/>
    </location>
</feature>
<dbReference type="PANTHER" id="PTHR30537:SF80">
    <property type="entry name" value="TRANSCRIPTIONAL REGULATOR"/>
    <property type="match status" value="1"/>
</dbReference>
<dbReference type="InterPro" id="IPR000847">
    <property type="entry name" value="LysR_HTH_N"/>
</dbReference>
<evidence type="ECO:0000313" key="6">
    <source>
        <dbReference type="EMBL" id="RJG04804.1"/>
    </source>
</evidence>
<dbReference type="Gene3D" id="3.40.190.290">
    <property type="match status" value="1"/>
</dbReference>
<reference evidence="6 7" key="1">
    <citation type="submission" date="2018-09" db="EMBL/GenBank/DDBJ databases">
        <authorList>
            <person name="Zhu H."/>
        </authorList>
    </citation>
    <scope>NUCLEOTIDE SEQUENCE [LARGE SCALE GENOMIC DNA]</scope>
    <source>
        <strain evidence="6 7">K2R10-39</strain>
    </source>
</reference>
<proteinExistence type="inferred from homology"/>
<keyword evidence="4" id="KW-0804">Transcription</keyword>
<evidence type="ECO:0000259" key="5">
    <source>
        <dbReference type="PROSITE" id="PS50931"/>
    </source>
</evidence>
<dbReference type="PROSITE" id="PS50931">
    <property type="entry name" value="HTH_LYSR"/>
    <property type="match status" value="1"/>
</dbReference>
<name>A0A418WX49_9BURK</name>
<dbReference type="InterPro" id="IPR036390">
    <property type="entry name" value="WH_DNA-bd_sf"/>
</dbReference>
<protein>
    <submittedName>
        <fullName evidence="6">LysR family transcriptional regulator</fullName>
    </submittedName>
</protein>
<organism evidence="6 7">
    <name type="scientific">Noviherbaspirillum cavernae</name>
    <dbReference type="NCBI Taxonomy" id="2320862"/>
    <lineage>
        <taxon>Bacteria</taxon>
        <taxon>Pseudomonadati</taxon>
        <taxon>Pseudomonadota</taxon>
        <taxon>Betaproteobacteria</taxon>
        <taxon>Burkholderiales</taxon>
        <taxon>Oxalobacteraceae</taxon>
        <taxon>Noviherbaspirillum</taxon>
    </lineage>
</organism>
<dbReference type="Pfam" id="PF03466">
    <property type="entry name" value="LysR_substrate"/>
    <property type="match status" value="1"/>
</dbReference>
<dbReference type="OrthoDB" id="9786526at2"/>
<dbReference type="InterPro" id="IPR005119">
    <property type="entry name" value="LysR_subst-bd"/>
</dbReference>
<dbReference type="RefSeq" id="WP_119735963.1">
    <property type="nucleotide sequence ID" value="NZ_QYUN01000002.1"/>
</dbReference>
<dbReference type="GO" id="GO:0003677">
    <property type="term" value="F:DNA binding"/>
    <property type="evidence" value="ECO:0007669"/>
    <property type="project" value="UniProtKB-KW"/>
</dbReference>
<evidence type="ECO:0000256" key="2">
    <source>
        <dbReference type="ARBA" id="ARBA00023015"/>
    </source>
</evidence>
<dbReference type="PANTHER" id="PTHR30537">
    <property type="entry name" value="HTH-TYPE TRANSCRIPTIONAL REGULATOR"/>
    <property type="match status" value="1"/>
</dbReference>
<keyword evidence="7" id="KW-1185">Reference proteome</keyword>
<evidence type="ECO:0000256" key="4">
    <source>
        <dbReference type="ARBA" id="ARBA00023163"/>
    </source>
</evidence>
<dbReference type="AlphaFoldDB" id="A0A418WX49"/>